<name>A0A1D3CU48_9EIME</name>
<dbReference type="VEuPathDB" id="ToxoDB:cyc_07915"/>
<gene>
    <name evidence="1" type="ORF">cyc_07915</name>
</gene>
<dbReference type="EMBL" id="JROU02001954">
    <property type="protein sequence ID" value="OEH74727.1"/>
    <property type="molecule type" value="Genomic_DNA"/>
</dbReference>
<accession>A0A1D3CU48</accession>
<sequence length="427" mass="44568">MCGASGVEYTHQHAQAGGGVREYQAKRKGSRTDYYSLPRGVTAAPVAVAASAPALAVSSKEDVAERALSASTAASAIAATATAATAAGGRLEDAAAAPTASGGVSGEDVASALATVRKGMAHVRDSAAVLLWMPSEALSANALLHAEHLPVQPGGLLPHWQLLQLLPSQQQELHLDSLVTSAALPPFAAFLQQEASSTTAAQDGCAASCELPMQQQLQRRVHVEGVKWRAQLAATMLAAASQDSSSAALLPATGAAKQAAVGIAGCTSSDGSSSLVGMCVFEMYPNPLVLCCSGGVMIFLKVSICMQQQQTKPLFRRHQAQTTQRIVMLCRESKDGSDAASSECFLYAIPSDCWKRRLEHPPLLPSAECLAECSRGGCTPTGCKVDHAAAPGRLSAWRRKKGWEATLTVPVFVSPVRRVWIRPSSTA</sequence>
<proteinExistence type="predicted"/>
<organism evidence="1 2">
    <name type="scientific">Cyclospora cayetanensis</name>
    <dbReference type="NCBI Taxonomy" id="88456"/>
    <lineage>
        <taxon>Eukaryota</taxon>
        <taxon>Sar</taxon>
        <taxon>Alveolata</taxon>
        <taxon>Apicomplexa</taxon>
        <taxon>Conoidasida</taxon>
        <taxon>Coccidia</taxon>
        <taxon>Eucoccidiorida</taxon>
        <taxon>Eimeriorina</taxon>
        <taxon>Eimeriidae</taxon>
        <taxon>Cyclospora</taxon>
    </lineage>
</organism>
<evidence type="ECO:0000313" key="2">
    <source>
        <dbReference type="Proteomes" id="UP000095192"/>
    </source>
</evidence>
<dbReference type="InParanoid" id="A0A1D3CU48"/>
<dbReference type="AlphaFoldDB" id="A0A1D3CU48"/>
<dbReference type="VEuPathDB" id="ToxoDB:LOC34623772"/>
<keyword evidence="2" id="KW-1185">Reference proteome</keyword>
<reference evidence="1 2" key="1">
    <citation type="journal article" date="2016" name="BMC Genomics">
        <title>Comparative genomics reveals Cyclospora cayetanensis possesses coccidia-like metabolism and invasion components but unique surface antigens.</title>
        <authorList>
            <person name="Liu S."/>
            <person name="Wang L."/>
            <person name="Zheng H."/>
            <person name="Xu Z."/>
            <person name="Roellig D.M."/>
            <person name="Li N."/>
            <person name="Frace M.A."/>
            <person name="Tang K."/>
            <person name="Arrowood M.J."/>
            <person name="Moss D.M."/>
            <person name="Zhang L."/>
            <person name="Feng Y."/>
            <person name="Xiao L."/>
        </authorList>
    </citation>
    <scope>NUCLEOTIDE SEQUENCE [LARGE SCALE GENOMIC DNA]</scope>
    <source>
        <strain evidence="1 2">CHN_HEN01</strain>
    </source>
</reference>
<comment type="caution">
    <text evidence="1">The sequence shown here is derived from an EMBL/GenBank/DDBJ whole genome shotgun (WGS) entry which is preliminary data.</text>
</comment>
<protein>
    <submittedName>
        <fullName evidence="1">Uncharacterized protein</fullName>
    </submittedName>
</protein>
<evidence type="ECO:0000313" key="1">
    <source>
        <dbReference type="EMBL" id="OEH74727.1"/>
    </source>
</evidence>
<dbReference type="Proteomes" id="UP000095192">
    <property type="component" value="Unassembled WGS sequence"/>
</dbReference>